<dbReference type="AlphaFoldDB" id="A0AAE0UDI3"/>
<dbReference type="EMBL" id="JAUTDP010000005">
    <property type="protein sequence ID" value="KAK3399459.1"/>
    <property type="molecule type" value="Genomic_DNA"/>
</dbReference>
<evidence type="ECO:0000313" key="6">
    <source>
        <dbReference type="Proteomes" id="UP001281003"/>
    </source>
</evidence>
<dbReference type="PANTHER" id="PTHR43103">
    <property type="entry name" value="NUCLEOSIDE-DIPHOSPHATE-SUGAR EPIMERASE"/>
    <property type="match status" value="1"/>
</dbReference>
<name>A0AAE0UDI3_SORBR</name>
<keyword evidence="6" id="KW-1185">Reference proteome</keyword>
<dbReference type="GO" id="GO:0016491">
    <property type="term" value="F:oxidoreductase activity"/>
    <property type="evidence" value="ECO:0007669"/>
    <property type="project" value="UniProtKB-KW"/>
</dbReference>
<feature type="domain" description="NAD-dependent epimerase/dehydratase" evidence="4">
    <location>
        <begin position="17"/>
        <end position="242"/>
    </location>
</feature>
<gene>
    <name evidence="5" type="ORF">B0T20DRAFT_410045</name>
</gene>
<dbReference type="Pfam" id="PF01370">
    <property type="entry name" value="Epimerase"/>
    <property type="match status" value="1"/>
</dbReference>
<evidence type="ECO:0000313" key="5">
    <source>
        <dbReference type="EMBL" id="KAK3399459.1"/>
    </source>
</evidence>
<reference evidence="5" key="1">
    <citation type="journal article" date="2023" name="Mol. Phylogenet. Evol.">
        <title>Genome-scale phylogeny and comparative genomics of the fungal order Sordariales.</title>
        <authorList>
            <person name="Hensen N."/>
            <person name="Bonometti L."/>
            <person name="Westerberg I."/>
            <person name="Brannstrom I.O."/>
            <person name="Guillou S."/>
            <person name="Cros-Aarteil S."/>
            <person name="Calhoun S."/>
            <person name="Haridas S."/>
            <person name="Kuo A."/>
            <person name="Mondo S."/>
            <person name="Pangilinan J."/>
            <person name="Riley R."/>
            <person name="LaButti K."/>
            <person name="Andreopoulos B."/>
            <person name="Lipzen A."/>
            <person name="Chen C."/>
            <person name="Yan M."/>
            <person name="Daum C."/>
            <person name="Ng V."/>
            <person name="Clum A."/>
            <person name="Steindorff A."/>
            <person name="Ohm R.A."/>
            <person name="Martin F."/>
            <person name="Silar P."/>
            <person name="Natvig D.O."/>
            <person name="Lalanne C."/>
            <person name="Gautier V."/>
            <person name="Ament-Velasquez S.L."/>
            <person name="Kruys A."/>
            <person name="Hutchinson M.I."/>
            <person name="Powell A.J."/>
            <person name="Barry K."/>
            <person name="Miller A.N."/>
            <person name="Grigoriev I.V."/>
            <person name="Debuchy R."/>
            <person name="Gladieux P."/>
            <person name="Hiltunen Thoren M."/>
            <person name="Johannesson H."/>
        </authorList>
    </citation>
    <scope>NUCLEOTIDE SEQUENCE</scope>
    <source>
        <strain evidence="5">FGSC 1904</strain>
    </source>
</reference>
<reference evidence="5" key="2">
    <citation type="submission" date="2023-07" db="EMBL/GenBank/DDBJ databases">
        <authorList>
            <consortium name="Lawrence Berkeley National Laboratory"/>
            <person name="Haridas S."/>
            <person name="Hensen N."/>
            <person name="Bonometti L."/>
            <person name="Westerberg I."/>
            <person name="Brannstrom I.O."/>
            <person name="Guillou S."/>
            <person name="Cros-Aarteil S."/>
            <person name="Calhoun S."/>
            <person name="Kuo A."/>
            <person name="Mondo S."/>
            <person name="Pangilinan J."/>
            <person name="Riley R."/>
            <person name="LaButti K."/>
            <person name="Andreopoulos B."/>
            <person name="Lipzen A."/>
            <person name="Chen C."/>
            <person name="Yanf M."/>
            <person name="Daum C."/>
            <person name="Ng V."/>
            <person name="Clum A."/>
            <person name="Steindorff A."/>
            <person name="Ohm R."/>
            <person name="Martin F."/>
            <person name="Silar P."/>
            <person name="Natvig D."/>
            <person name="Lalanne C."/>
            <person name="Gautier V."/>
            <person name="Ament-velasquez S.L."/>
            <person name="Kruys A."/>
            <person name="Hutchinson M.I."/>
            <person name="Powell A.J."/>
            <person name="Barry K."/>
            <person name="Miller A.N."/>
            <person name="Grigoriev I.V."/>
            <person name="Debuchy R."/>
            <person name="Gladieux P."/>
            <person name="Thoren M.H."/>
            <person name="Johannesson H."/>
        </authorList>
    </citation>
    <scope>NUCLEOTIDE SEQUENCE</scope>
    <source>
        <strain evidence="5">FGSC 1904</strain>
    </source>
</reference>
<evidence type="ECO:0000259" key="4">
    <source>
        <dbReference type="Pfam" id="PF01370"/>
    </source>
</evidence>
<sequence>MQKTPRLLSSLAIKMRIAITGARGTVGKQVVHLCASRGHSTVQIDRTHEDRDTTTPNTEMRTADAANDYDALLQAFKGCDAVIHLAAIPNPVDKDDHLVHSNNVCAAFNGMRAAAELGIKKFCYASSVNAIGLVYSNQPLSFEYFPVDEEISQDPTDAYALAKQEAEVQARSIAKWFPGMKIACLRIHQVAPKKDVEKDYEESNETAVKQLWGWVHPQATARACLAAVENSDRFEGAEVFNVVSPERCVVGEDKKLSNEELVKKYWPGTKIKGDISGEKGFWSVDKIERVLGWKHEERE</sequence>
<dbReference type="InterPro" id="IPR001509">
    <property type="entry name" value="Epimerase_deHydtase"/>
</dbReference>
<dbReference type="Gene3D" id="3.40.50.720">
    <property type="entry name" value="NAD(P)-binding Rossmann-like Domain"/>
    <property type="match status" value="1"/>
</dbReference>
<keyword evidence="3" id="KW-0520">NAD</keyword>
<protein>
    <recommendedName>
        <fullName evidence="4">NAD-dependent epimerase/dehydratase domain-containing protein</fullName>
    </recommendedName>
</protein>
<dbReference type="InterPro" id="IPR036291">
    <property type="entry name" value="NAD(P)-bd_dom_sf"/>
</dbReference>
<comment type="caution">
    <text evidence="5">The sequence shown here is derived from an EMBL/GenBank/DDBJ whole genome shotgun (WGS) entry which is preliminary data.</text>
</comment>
<proteinExistence type="inferred from homology"/>
<evidence type="ECO:0000256" key="2">
    <source>
        <dbReference type="ARBA" id="ARBA00023002"/>
    </source>
</evidence>
<dbReference type="Proteomes" id="UP001281003">
    <property type="component" value="Unassembled WGS sequence"/>
</dbReference>
<accession>A0AAE0UDI3</accession>
<evidence type="ECO:0000256" key="1">
    <source>
        <dbReference type="ARBA" id="ARBA00007637"/>
    </source>
</evidence>
<dbReference type="PANTHER" id="PTHR43103:SF5">
    <property type="entry name" value="4-EPIMERASE, PUTATIVE (AFU_ORTHOLOGUE AFUA_7G00360)-RELATED"/>
    <property type="match status" value="1"/>
</dbReference>
<evidence type="ECO:0000256" key="3">
    <source>
        <dbReference type="ARBA" id="ARBA00023027"/>
    </source>
</evidence>
<organism evidence="5 6">
    <name type="scientific">Sordaria brevicollis</name>
    <dbReference type="NCBI Taxonomy" id="83679"/>
    <lineage>
        <taxon>Eukaryota</taxon>
        <taxon>Fungi</taxon>
        <taxon>Dikarya</taxon>
        <taxon>Ascomycota</taxon>
        <taxon>Pezizomycotina</taxon>
        <taxon>Sordariomycetes</taxon>
        <taxon>Sordariomycetidae</taxon>
        <taxon>Sordariales</taxon>
        <taxon>Sordariaceae</taxon>
        <taxon>Sordaria</taxon>
    </lineage>
</organism>
<comment type="similarity">
    <text evidence="1">Belongs to the NAD(P)-dependent epimerase/dehydratase family.</text>
</comment>
<dbReference type="SUPFAM" id="SSF51735">
    <property type="entry name" value="NAD(P)-binding Rossmann-fold domains"/>
    <property type="match status" value="1"/>
</dbReference>
<keyword evidence="2" id="KW-0560">Oxidoreductase</keyword>